<gene>
    <name evidence="1" type="ORF">TM448B01517_0001</name>
</gene>
<name>A0A6M3XPB2_9ZZZZ</name>
<accession>A0A6M3XPB2</accession>
<protein>
    <submittedName>
        <fullName evidence="1">Uncharacterized protein</fullName>
    </submittedName>
</protein>
<organism evidence="1">
    <name type="scientific">viral metagenome</name>
    <dbReference type="NCBI Taxonomy" id="1070528"/>
    <lineage>
        <taxon>unclassified sequences</taxon>
        <taxon>metagenomes</taxon>
        <taxon>organismal metagenomes</taxon>
    </lineage>
</organism>
<dbReference type="EMBL" id="MT144773">
    <property type="protein sequence ID" value="QJH99167.1"/>
    <property type="molecule type" value="Genomic_DNA"/>
</dbReference>
<reference evidence="1" key="1">
    <citation type="submission" date="2020-03" db="EMBL/GenBank/DDBJ databases">
        <title>The deep terrestrial virosphere.</title>
        <authorList>
            <person name="Holmfeldt K."/>
            <person name="Nilsson E."/>
            <person name="Simone D."/>
            <person name="Lopez-Fernandez M."/>
            <person name="Wu X."/>
            <person name="de Brujin I."/>
            <person name="Lundin D."/>
            <person name="Andersson A."/>
            <person name="Bertilsson S."/>
            <person name="Dopson M."/>
        </authorList>
    </citation>
    <scope>NUCLEOTIDE SEQUENCE</scope>
    <source>
        <strain evidence="1">TM448B01517</strain>
    </source>
</reference>
<dbReference type="AlphaFoldDB" id="A0A6M3XPB2"/>
<sequence length="66" mass="7678">MDLELITWRTVPAPTDPKQWPCMVCREALATHRRRLHRGHTDINLIVCLDCGRLSDEVLWESLHDG</sequence>
<proteinExistence type="predicted"/>
<evidence type="ECO:0000313" key="1">
    <source>
        <dbReference type="EMBL" id="QJH99167.1"/>
    </source>
</evidence>